<dbReference type="AlphaFoldDB" id="A0AA88J8M6"/>
<evidence type="ECO:0000313" key="3">
    <source>
        <dbReference type="Proteomes" id="UP001187192"/>
    </source>
</evidence>
<proteinExistence type="predicted"/>
<feature type="region of interest" description="Disordered" evidence="1">
    <location>
        <begin position="1"/>
        <end position="29"/>
    </location>
</feature>
<gene>
    <name evidence="2" type="ORF">TIFTF001_034482</name>
</gene>
<protein>
    <submittedName>
        <fullName evidence="2">Uncharacterized protein</fullName>
    </submittedName>
</protein>
<comment type="caution">
    <text evidence="2">The sequence shown here is derived from an EMBL/GenBank/DDBJ whole genome shotgun (WGS) entry which is preliminary data.</text>
</comment>
<organism evidence="2 3">
    <name type="scientific">Ficus carica</name>
    <name type="common">Common fig</name>
    <dbReference type="NCBI Taxonomy" id="3494"/>
    <lineage>
        <taxon>Eukaryota</taxon>
        <taxon>Viridiplantae</taxon>
        <taxon>Streptophyta</taxon>
        <taxon>Embryophyta</taxon>
        <taxon>Tracheophyta</taxon>
        <taxon>Spermatophyta</taxon>
        <taxon>Magnoliopsida</taxon>
        <taxon>eudicotyledons</taxon>
        <taxon>Gunneridae</taxon>
        <taxon>Pentapetalae</taxon>
        <taxon>rosids</taxon>
        <taxon>fabids</taxon>
        <taxon>Rosales</taxon>
        <taxon>Moraceae</taxon>
        <taxon>Ficeae</taxon>
        <taxon>Ficus</taxon>
    </lineage>
</organism>
<name>A0AA88J8M6_FICCA</name>
<reference evidence="2" key="1">
    <citation type="submission" date="2023-07" db="EMBL/GenBank/DDBJ databases">
        <title>draft genome sequence of fig (Ficus carica).</title>
        <authorList>
            <person name="Takahashi T."/>
            <person name="Nishimura K."/>
        </authorList>
    </citation>
    <scope>NUCLEOTIDE SEQUENCE</scope>
</reference>
<feature type="compositionally biased region" description="Low complexity" evidence="1">
    <location>
        <begin position="8"/>
        <end position="18"/>
    </location>
</feature>
<evidence type="ECO:0000313" key="2">
    <source>
        <dbReference type="EMBL" id="GMN65419.1"/>
    </source>
</evidence>
<keyword evidence="3" id="KW-1185">Reference proteome</keyword>
<evidence type="ECO:0000256" key="1">
    <source>
        <dbReference type="SAM" id="MobiDB-lite"/>
    </source>
</evidence>
<dbReference type="EMBL" id="BTGU01000233">
    <property type="protein sequence ID" value="GMN65419.1"/>
    <property type="molecule type" value="Genomic_DNA"/>
</dbReference>
<sequence>MSSPPLPNASNPHASSPSEETNLTDHGDRIIRGRFIPKSSIPSIRDHEISLVRGSEEMNVSHASVHPVEDASTTEVANLSRVRMKDRTRVRNGRRWRQTLPEIFFFNALLNNNRT</sequence>
<accession>A0AA88J8M6</accession>
<dbReference type="Proteomes" id="UP001187192">
    <property type="component" value="Unassembled WGS sequence"/>
</dbReference>